<dbReference type="InterPro" id="IPR043504">
    <property type="entry name" value="Peptidase_S1_PA_chymotrypsin"/>
</dbReference>
<dbReference type="Gene3D" id="2.40.10.10">
    <property type="entry name" value="Trypsin-like serine proteases"/>
    <property type="match status" value="1"/>
</dbReference>
<dbReference type="InterPro" id="IPR035234">
    <property type="entry name" value="IgGFc-bd_N"/>
</dbReference>
<name>A0AAJ7UID6_PETMA</name>
<dbReference type="GO" id="GO:0004252">
    <property type="term" value="F:serine-type endopeptidase activity"/>
    <property type="evidence" value="ECO:0007669"/>
    <property type="project" value="InterPro"/>
</dbReference>
<feature type="domain" description="CUB" evidence="4">
    <location>
        <begin position="951"/>
        <end position="1061"/>
    </location>
</feature>
<evidence type="ECO:0000256" key="2">
    <source>
        <dbReference type="PROSITE-ProRule" id="PRU00059"/>
    </source>
</evidence>
<evidence type="ECO:0000313" key="7">
    <source>
        <dbReference type="RefSeq" id="XP_032836847.1"/>
    </source>
</evidence>
<dbReference type="Pfam" id="PF17517">
    <property type="entry name" value="IgGFc_binding"/>
    <property type="match status" value="2"/>
</dbReference>
<keyword evidence="1" id="KW-1015">Disulfide bond</keyword>
<proteinExistence type="predicted"/>
<dbReference type="SUPFAM" id="SSF49854">
    <property type="entry name" value="Spermadhesin, CUB domain"/>
    <property type="match status" value="2"/>
</dbReference>
<dbReference type="PROSITE" id="PS50240">
    <property type="entry name" value="TRYPSIN_DOM"/>
    <property type="match status" value="1"/>
</dbReference>
<dbReference type="KEGG" id="pmrn:116958389"/>
<evidence type="ECO:0000259" key="4">
    <source>
        <dbReference type="PROSITE" id="PS01180"/>
    </source>
</evidence>
<feature type="chain" id="PRO_5042525555" evidence="3">
    <location>
        <begin position="23"/>
        <end position="1296"/>
    </location>
</feature>
<gene>
    <name evidence="7" type="primary">LOC116958389</name>
</gene>
<dbReference type="PROSITE" id="PS01180">
    <property type="entry name" value="CUB"/>
    <property type="match status" value="2"/>
</dbReference>
<keyword evidence="3" id="KW-0732">Signal</keyword>
<accession>A0AAJ7UID6</accession>
<dbReference type="CDD" id="cd00190">
    <property type="entry name" value="Tryp_SPc"/>
    <property type="match status" value="1"/>
</dbReference>
<dbReference type="CDD" id="cd00041">
    <property type="entry name" value="CUB"/>
    <property type="match status" value="2"/>
</dbReference>
<dbReference type="PANTHER" id="PTHR46534:SF2">
    <property type="entry name" value="VWFD DOMAIN-CONTAINING PROTEIN"/>
    <property type="match status" value="1"/>
</dbReference>
<dbReference type="InterPro" id="IPR000859">
    <property type="entry name" value="CUB_dom"/>
</dbReference>
<dbReference type="Pfam" id="PF00089">
    <property type="entry name" value="Trypsin"/>
    <property type="match status" value="1"/>
</dbReference>
<feature type="signal peptide" evidence="3">
    <location>
        <begin position="1"/>
        <end position="22"/>
    </location>
</feature>
<keyword evidence="6" id="KW-1185">Reference proteome</keyword>
<dbReference type="PANTHER" id="PTHR46534">
    <property type="entry name" value="IGGFC_BINDING DOMAIN-CONTAINING PROTEIN"/>
    <property type="match status" value="1"/>
</dbReference>
<dbReference type="Pfam" id="PF00431">
    <property type="entry name" value="CUB"/>
    <property type="match status" value="2"/>
</dbReference>
<dbReference type="InterPro" id="IPR035914">
    <property type="entry name" value="Sperma_CUB_dom_sf"/>
</dbReference>
<dbReference type="GO" id="GO:0006508">
    <property type="term" value="P:proteolysis"/>
    <property type="evidence" value="ECO:0007669"/>
    <property type="project" value="InterPro"/>
</dbReference>
<dbReference type="InterPro" id="IPR001254">
    <property type="entry name" value="Trypsin_dom"/>
</dbReference>
<dbReference type="SMART" id="SM00042">
    <property type="entry name" value="CUB"/>
    <property type="match status" value="2"/>
</dbReference>
<dbReference type="InterPro" id="IPR009003">
    <property type="entry name" value="Peptidase_S1_PA"/>
</dbReference>
<dbReference type="SMART" id="SM00020">
    <property type="entry name" value="Tryp_SPc"/>
    <property type="match status" value="1"/>
</dbReference>
<dbReference type="Proteomes" id="UP001318040">
    <property type="component" value="Chromosome 77"/>
</dbReference>
<evidence type="ECO:0000256" key="3">
    <source>
        <dbReference type="SAM" id="SignalP"/>
    </source>
</evidence>
<reference evidence="7" key="1">
    <citation type="submission" date="2025-08" db="UniProtKB">
        <authorList>
            <consortium name="RefSeq"/>
        </authorList>
    </citation>
    <scope>IDENTIFICATION</scope>
    <source>
        <tissue evidence="7">Sperm</tissue>
    </source>
</reference>
<evidence type="ECO:0000259" key="5">
    <source>
        <dbReference type="PROSITE" id="PS50240"/>
    </source>
</evidence>
<comment type="caution">
    <text evidence="2">Lacks conserved residue(s) required for the propagation of feature annotation.</text>
</comment>
<dbReference type="SUPFAM" id="SSF50494">
    <property type="entry name" value="Trypsin-like serine proteases"/>
    <property type="match status" value="1"/>
</dbReference>
<evidence type="ECO:0000313" key="6">
    <source>
        <dbReference type="Proteomes" id="UP001318040"/>
    </source>
</evidence>
<organism evidence="6 7">
    <name type="scientific">Petromyzon marinus</name>
    <name type="common">Sea lamprey</name>
    <dbReference type="NCBI Taxonomy" id="7757"/>
    <lineage>
        <taxon>Eukaryota</taxon>
        <taxon>Metazoa</taxon>
        <taxon>Chordata</taxon>
        <taxon>Craniata</taxon>
        <taxon>Vertebrata</taxon>
        <taxon>Cyclostomata</taxon>
        <taxon>Hyperoartia</taxon>
        <taxon>Petromyzontiformes</taxon>
        <taxon>Petromyzontidae</taxon>
        <taxon>Petromyzon</taxon>
    </lineage>
</organism>
<dbReference type="RefSeq" id="XP_032836847.1">
    <property type="nucleotide sequence ID" value="XM_032980956.1"/>
</dbReference>
<dbReference type="Gene3D" id="2.60.120.290">
    <property type="entry name" value="Spermadhesin, CUB domain"/>
    <property type="match status" value="2"/>
</dbReference>
<feature type="domain" description="CUB" evidence="4">
    <location>
        <begin position="837"/>
        <end position="948"/>
    </location>
</feature>
<sequence>MPLPAVVVVVAVLALQIGNGAGSSVGRQFFGAFMQNYLEGVDALVVDFASYDSSAQVTVSVPAVNFSQTVLLPPFSIGNVSIPVTAEIAENGIVTNKVVSVRSDSDISVWGMSKRIATTDGFMMIPEQELGTEYYVVAPVSGRLTLNEFAIVSPYNNVTVQMILSGNVIFNGVTYSNELNITLQENEVVQFQGSSLTGTRVLSSQPVAVFSGDRCIAVHTACNFVTEQLLPVPQWGSSYLVFPVSIKSTDDSVIITSPTSASISVNVSVGGNFITYTLTNYDRISVPVYANQILSINSSVNVGVMYICQGGSTTLGDYMDPFQMSIIPTSKFSNKYLFANQPGFTNILIVIAKDADKCGIIMNNEALCDKIQWVRTNDLQFVAGELNLGSVNQQFLVEHATQTFGLYLYGVASYDSFGYVLSYGNLRGNGVGSSVGRQFFGAFMQNYLEGVDALVVDFASYDSSAQVTVSVPAVNFSQAVLLPPFSIGNVSIPVTTEIAENGIVTNKVVSVRSDSDISVWGMSKRIATTDGFMMIPEQELGTEYYVVAPVSGRLTLNEFAIVSPYNNVTVQMILSGNVIFNGVTYSNELNITLQENEVVQFQGSSLTGTRVLSSQPVAVFSGDRCITVHTACNFVTEQLLPVQQWGSSYLVFPVSIKSTDDSVIITSPTSASVSVNVSVGGNFTTYTLTNYDRISVPVYANQTLSINSSVNVGVMYICQGGYTTLGDYMDPFQMNIIPTSKFSNKYLFATQPGFTNILIVIAKDADKCGIIMNNEALCDKIQWVRTNDLQFVAGELNLGSVNQKFRVEHATQTFGLYLYGVAFYDSFGYVLSYGNLRGGVCRINPSGASGTVRFADLLARPNVGDCLWTITGGPGTAVTLRFQTFSLQAGAEVVYVYDGPSADSPLLGKYAGDGVPAPIISSSNALSVRATYDTRGIAGNFSAFYRVGSPCRETLVGGQGSLSSSNFSAAGERSALCRWTVQVDPRYEVKLRFQQFNLSSDPDCVDESLTVYDDNGDSLGVFCGGGVRPPGLRSSANRLHLVLDSLWGLQGDGVVVNFETMNPIKVSTSCGIANASVLSAWPWQVTITRLGDDLQCLGSLLSNSWVVTAASCLLESPNNYTWICATVSGERLAATSVAVHPKFSAATGGGHDVAMLRLGQPATLGPAAAQAVCLPRRHEQSPTLGRSCQALGLRRSDGSVSAPAAEGNVRVVNESLCRQAWGNFTRAMMMCAAKRQGWASSCQLGQGGGVFCLGTDRRWYLTGIDSHRADCANATQPAAYGRVWKSLAWIEGNLPY</sequence>
<feature type="domain" description="Peptidase S1" evidence="5">
    <location>
        <begin position="1072"/>
        <end position="1295"/>
    </location>
</feature>
<protein>
    <submittedName>
        <fullName evidence="7">Uncharacterized protein LOC116958389</fullName>
    </submittedName>
</protein>
<evidence type="ECO:0000256" key="1">
    <source>
        <dbReference type="ARBA" id="ARBA00023157"/>
    </source>
</evidence>